<dbReference type="InterPro" id="IPR000873">
    <property type="entry name" value="AMP-dep_synth/lig_dom"/>
</dbReference>
<comment type="caution">
    <text evidence="2">The sequence shown here is derived from an EMBL/GenBank/DDBJ whole genome shotgun (WGS) entry which is preliminary data.</text>
</comment>
<accession>A0AAV4JP64</accession>
<dbReference type="EMBL" id="BMAT01013997">
    <property type="protein sequence ID" value="GFS24554.1"/>
    <property type="molecule type" value="Genomic_DNA"/>
</dbReference>
<proteinExistence type="predicted"/>
<feature type="domain" description="AMP-dependent synthetase/ligase" evidence="1">
    <location>
        <begin position="40"/>
        <end position="169"/>
    </location>
</feature>
<dbReference type="GO" id="GO:0016874">
    <property type="term" value="F:ligase activity"/>
    <property type="evidence" value="ECO:0007669"/>
    <property type="project" value="UniProtKB-KW"/>
</dbReference>
<dbReference type="InterPro" id="IPR042099">
    <property type="entry name" value="ANL_N_sf"/>
</dbReference>
<dbReference type="Pfam" id="PF00501">
    <property type="entry name" value="AMP-binding"/>
    <property type="match status" value="1"/>
</dbReference>
<dbReference type="Gene3D" id="3.40.50.12780">
    <property type="entry name" value="N-terminal domain of ligase-like"/>
    <property type="match status" value="1"/>
</dbReference>
<dbReference type="Gene3D" id="3.30.300.30">
    <property type="match status" value="1"/>
</dbReference>
<gene>
    <name evidence="2" type="ORF">ElyMa_007006100</name>
</gene>
<evidence type="ECO:0000259" key="1">
    <source>
        <dbReference type="Pfam" id="PF00501"/>
    </source>
</evidence>
<dbReference type="InterPro" id="IPR045851">
    <property type="entry name" value="AMP-bd_C_sf"/>
</dbReference>
<keyword evidence="3" id="KW-1185">Reference proteome</keyword>
<keyword evidence="2" id="KW-0436">Ligase</keyword>
<reference evidence="2 3" key="1">
    <citation type="journal article" date="2021" name="Elife">
        <title>Chloroplast acquisition without the gene transfer in kleptoplastic sea slugs, Plakobranchus ocellatus.</title>
        <authorList>
            <person name="Maeda T."/>
            <person name="Takahashi S."/>
            <person name="Yoshida T."/>
            <person name="Shimamura S."/>
            <person name="Takaki Y."/>
            <person name="Nagai Y."/>
            <person name="Toyoda A."/>
            <person name="Suzuki Y."/>
            <person name="Arimoto A."/>
            <person name="Ishii H."/>
            <person name="Satoh N."/>
            <person name="Nishiyama T."/>
            <person name="Hasebe M."/>
            <person name="Maruyama T."/>
            <person name="Minagawa J."/>
            <person name="Obokata J."/>
            <person name="Shigenobu S."/>
        </authorList>
    </citation>
    <scope>NUCLEOTIDE SEQUENCE [LARGE SCALE GENOMIC DNA]</scope>
</reference>
<dbReference type="SUPFAM" id="SSF56801">
    <property type="entry name" value="Acetyl-CoA synthetase-like"/>
    <property type="match status" value="1"/>
</dbReference>
<organism evidence="2 3">
    <name type="scientific">Elysia marginata</name>
    <dbReference type="NCBI Taxonomy" id="1093978"/>
    <lineage>
        <taxon>Eukaryota</taxon>
        <taxon>Metazoa</taxon>
        <taxon>Spiralia</taxon>
        <taxon>Lophotrochozoa</taxon>
        <taxon>Mollusca</taxon>
        <taxon>Gastropoda</taxon>
        <taxon>Heterobranchia</taxon>
        <taxon>Euthyneura</taxon>
        <taxon>Panpulmonata</taxon>
        <taxon>Sacoglossa</taxon>
        <taxon>Placobranchoidea</taxon>
        <taxon>Plakobranchidae</taxon>
        <taxon>Elysia</taxon>
    </lineage>
</organism>
<evidence type="ECO:0000313" key="2">
    <source>
        <dbReference type="EMBL" id="GFS24554.1"/>
    </source>
</evidence>
<name>A0AAV4JP64_9GAST</name>
<dbReference type="PANTHER" id="PTHR42814:SF3">
    <property type="entry name" value="BETA-N-ACETYLHEXOSAMINIDASE"/>
    <property type="match status" value="1"/>
</dbReference>
<dbReference type="PANTHER" id="PTHR42814">
    <property type="entry name" value="AMP-BINDING DOMAIN-CONTAINING PROTEIN"/>
    <property type="match status" value="1"/>
</dbReference>
<dbReference type="AlphaFoldDB" id="A0AAV4JP64"/>
<dbReference type="CDD" id="cd04433">
    <property type="entry name" value="AFD_class_I"/>
    <property type="match status" value="1"/>
</dbReference>
<sequence>MTRRTYNGSWVGGYPFKNYVSGTVRVLVDTISTRGRCGASEILAAVTREKCSTGFIMPLEVEALLDHLTPEEIKRFRLEALITGGQPIKRSHVARALQLAETVLIGYAGSECGLMAVHACQDAQQYEDFCAGKLVNETIIKVVDDKDNECPPGVIGKFLIKGPSVFSGFFNRQLGQDPATSLAFTPDGWYRTDDFGWFQGDGNLYVLGRATDVISRDGIHLYPGWLEAKIIEHREILEAVVLPVPDKVRHHKICAIVKTSLESTMNHVELKDFCHSIFLANTNDDYVPVPDFFMVRFYVLHFLCW</sequence>
<protein>
    <submittedName>
        <fullName evidence="2">Fatty-acid--CoA ligase</fullName>
    </submittedName>
</protein>
<evidence type="ECO:0000313" key="3">
    <source>
        <dbReference type="Proteomes" id="UP000762676"/>
    </source>
</evidence>
<dbReference type="Proteomes" id="UP000762676">
    <property type="component" value="Unassembled WGS sequence"/>
</dbReference>